<dbReference type="SUPFAM" id="SSF52949">
    <property type="entry name" value="Macro domain-like"/>
    <property type="match status" value="1"/>
</dbReference>
<evidence type="ECO:0000259" key="10">
    <source>
        <dbReference type="PROSITE" id="PS00631"/>
    </source>
</evidence>
<dbReference type="NCBIfam" id="NF002074">
    <property type="entry name" value="PRK00913.1-4"/>
    <property type="match status" value="1"/>
</dbReference>
<dbReference type="RefSeq" id="WP_006745839.1">
    <property type="nucleotide sequence ID" value="NZ_CP007029.1"/>
</dbReference>
<dbReference type="GO" id="GO:0005737">
    <property type="term" value="C:cytoplasm"/>
    <property type="evidence" value="ECO:0007669"/>
    <property type="project" value="UniProtKB-SubCell"/>
</dbReference>
<comment type="catalytic activity">
    <reaction evidence="1 9">
        <text>Release of an N-terminal amino acid, Xaa-|-Yaa-, in which Xaa is preferably Leu, but may be other amino acids including Pro although not Arg or Lys, and Yaa may be Pro. Amino acid amides and methyl esters are also readily hydrolyzed, but rates on arylamides are exceedingly low.</text>
        <dbReference type="EC" id="3.4.11.1"/>
    </reaction>
</comment>
<feature type="binding site" evidence="9">
    <location>
        <position position="350"/>
    </location>
    <ligand>
        <name>Mn(2+)</name>
        <dbReference type="ChEBI" id="CHEBI:29035"/>
        <label>1</label>
    </ligand>
</feature>
<dbReference type="Gene3D" id="3.40.220.10">
    <property type="entry name" value="Leucine Aminopeptidase, subunit E, domain 1"/>
    <property type="match status" value="1"/>
</dbReference>
<dbReference type="GO" id="GO:0006508">
    <property type="term" value="P:proteolysis"/>
    <property type="evidence" value="ECO:0007669"/>
    <property type="project" value="UniProtKB-KW"/>
</dbReference>
<feature type="binding site" evidence="9">
    <location>
        <position position="348"/>
    </location>
    <ligand>
        <name>Mn(2+)</name>
        <dbReference type="ChEBI" id="CHEBI:29035"/>
        <label>1</label>
    </ligand>
</feature>
<dbReference type="Gene3D" id="3.40.630.10">
    <property type="entry name" value="Zn peptidases"/>
    <property type="match status" value="1"/>
</dbReference>
<dbReference type="InterPro" id="IPR023042">
    <property type="entry name" value="Peptidase_M17_leu_NH2_pept"/>
</dbReference>
<evidence type="ECO:0000256" key="3">
    <source>
        <dbReference type="ARBA" id="ARBA00009528"/>
    </source>
</evidence>
<feature type="binding site" evidence="9">
    <location>
        <position position="350"/>
    </location>
    <ligand>
        <name>Mn(2+)</name>
        <dbReference type="ChEBI" id="CHEBI:29035"/>
        <label>2</label>
    </ligand>
</feature>
<proteinExistence type="inferred from homology"/>
<evidence type="ECO:0000256" key="4">
    <source>
        <dbReference type="ARBA" id="ARBA00022438"/>
    </source>
</evidence>
<evidence type="ECO:0000256" key="6">
    <source>
        <dbReference type="ARBA" id="ARBA00022723"/>
    </source>
</evidence>
<organism evidence="11 12">
    <name type="scientific">Thioalkalivibrio paradoxus ARh 1</name>
    <dbReference type="NCBI Taxonomy" id="713585"/>
    <lineage>
        <taxon>Bacteria</taxon>
        <taxon>Pseudomonadati</taxon>
        <taxon>Pseudomonadota</taxon>
        <taxon>Gammaproteobacteria</taxon>
        <taxon>Chromatiales</taxon>
        <taxon>Ectothiorhodospiraceae</taxon>
        <taxon>Thioalkalivibrio</taxon>
    </lineage>
</organism>
<keyword evidence="7 9" id="KW-0378">Hydrolase</keyword>
<dbReference type="FunFam" id="3.40.630.10:FF:000004">
    <property type="entry name" value="Probable cytosol aminopeptidase"/>
    <property type="match status" value="1"/>
</dbReference>
<dbReference type="NCBIfam" id="NF002077">
    <property type="entry name" value="PRK00913.2-4"/>
    <property type="match status" value="1"/>
</dbReference>
<dbReference type="GO" id="GO:0030145">
    <property type="term" value="F:manganese ion binding"/>
    <property type="evidence" value="ECO:0007669"/>
    <property type="project" value="UniProtKB-UniRule"/>
</dbReference>
<keyword evidence="6 9" id="KW-0479">Metal-binding</keyword>
<dbReference type="GO" id="GO:0070006">
    <property type="term" value="F:metalloaminopeptidase activity"/>
    <property type="evidence" value="ECO:0007669"/>
    <property type="project" value="InterPro"/>
</dbReference>
<evidence type="ECO:0000256" key="8">
    <source>
        <dbReference type="ARBA" id="ARBA00023211"/>
    </source>
</evidence>
<feature type="active site" evidence="9">
    <location>
        <position position="352"/>
    </location>
</feature>
<comment type="catalytic activity">
    <reaction evidence="2 9">
        <text>Release of an N-terminal amino acid, preferentially leucine, but not glutamic or aspartic acids.</text>
        <dbReference type="EC" id="3.4.11.10"/>
    </reaction>
</comment>
<keyword evidence="12" id="KW-1185">Reference proteome</keyword>
<accession>W0DFV8</accession>
<dbReference type="InterPro" id="IPR000819">
    <property type="entry name" value="Peptidase_M17_C"/>
</dbReference>
<dbReference type="Pfam" id="PF02789">
    <property type="entry name" value="Peptidase_M17_N"/>
    <property type="match status" value="1"/>
</dbReference>
<feature type="binding site" evidence="9">
    <location>
        <position position="289"/>
    </location>
    <ligand>
        <name>Mn(2+)</name>
        <dbReference type="ChEBI" id="CHEBI:29035"/>
        <label>2</label>
    </ligand>
</feature>
<dbReference type="PANTHER" id="PTHR11963:SF23">
    <property type="entry name" value="CYTOSOL AMINOPEPTIDASE"/>
    <property type="match status" value="1"/>
</dbReference>
<dbReference type="HAMAP" id="MF_00181">
    <property type="entry name" value="Cytosol_peptidase_M17"/>
    <property type="match status" value="1"/>
</dbReference>
<dbReference type="KEGG" id="tti:THITH_03815"/>
<keyword evidence="9" id="KW-0963">Cytoplasm</keyword>
<dbReference type="AlphaFoldDB" id="W0DFV8"/>
<dbReference type="EC" id="3.4.11.10" evidence="9"/>
<evidence type="ECO:0000313" key="12">
    <source>
        <dbReference type="Proteomes" id="UP000005289"/>
    </source>
</evidence>
<comment type="subcellular location">
    <subcellularLocation>
        <location evidence="9">Cytoplasm</location>
    </subcellularLocation>
</comment>
<name>W0DFV8_9GAMM</name>
<evidence type="ECO:0000256" key="2">
    <source>
        <dbReference type="ARBA" id="ARBA00000967"/>
    </source>
</evidence>
<comment type="function">
    <text evidence="9">Presumably involved in the processing and regular turnover of intracellular proteins. Catalyzes the removal of unsubstituted N-terminal amino acids from various peptides.</text>
</comment>
<sequence>MQFSVTTDPIDKPKAGLRVVGVFHKRKLGTAAAALDAALEGSLGNVLKAGEMDGESGSTLLLPASSKGAAGTVLAGLGKPKEFAAGSARKACTAIAKLLAERPAATVAIAAGDLLPDGKDIGWLVRTLVAGIGDAAYRFSNYKGKEEVKPVRLQRVIFCVAEDQVAEAETACVEAAAILAGSNHTRDLGNTPPNDLYPETLAEAARALAKEHKKLKATVLDEQELAKLGAQAILAVGQGSERPPRLIALEYGGGPQDAPPIVLVGKGITFDSGGISLKPGEAMDEMKYDMCGAATVLGVMKAVSQLKLPLNVVGVITSAENMPDGRATRPGDIVKTLSGRTVEILNTDAEGRLVLCDALTWVERFKPKAVIDIATLTGACIIALGHQASAVLGNDEDLVAALKQAGDRSHDRTWELPLWDEYQEQLKSNFADMANIGGRPAGTITAACFLARFAEKYPWAHLDIAGVAWKSGKEKGATGRPVPLLMHYLLDQAAQ</sequence>
<feature type="binding site" evidence="9">
    <location>
        <position position="271"/>
    </location>
    <ligand>
        <name>Mn(2+)</name>
        <dbReference type="ChEBI" id="CHEBI:29035"/>
        <label>1</label>
    </ligand>
</feature>
<dbReference type="Pfam" id="PF00883">
    <property type="entry name" value="Peptidase_M17"/>
    <property type="match status" value="1"/>
</dbReference>
<feature type="active site" evidence="9">
    <location>
        <position position="278"/>
    </location>
</feature>
<protein>
    <recommendedName>
        <fullName evidence="9">Probable cytosol aminopeptidase</fullName>
        <ecNumber evidence="9">3.4.11.1</ecNumber>
    </recommendedName>
    <alternativeName>
        <fullName evidence="9">Leucine aminopeptidase</fullName>
        <shortName evidence="9">LAP</shortName>
        <ecNumber evidence="9">3.4.11.10</ecNumber>
    </alternativeName>
    <alternativeName>
        <fullName evidence="9">Leucyl aminopeptidase</fullName>
    </alternativeName>
</protein>
<gene>
    <name evidence="9" type="primary">pepA</name>
    <name evidence="11" type="ORF">THITH_03815</name>
</gene>
<dbReference type="EC" id="3.4.11.1" evidence="9"/>
<keyword evidence="8 9" id="KW-0464">Manganese</keyword>
<evidence type="ECO:0000256" key="5">
    <source>
        <dbReference type="ARBA" id="ARBA00022670"/>
    </source>
</evidence>
<dbReference type="PRINTS" id="PR00481">
    <property type="entry name" value="LAMNOPPTDASE"/>
</dbReference>
<feature type="binding site" evidence="9">
    <location>
        <position position="266"/>
    </location>
    <ligand>
        <name>Mn(2+)</name>
        <dbReference type="ChEBI" id="CHEBI:29035"/>
        <label>2</label>
    </ligand>
</feature>
<dbReference type="HOGENOM" id="CLU_013734_2_2_6"/>
<dbReference type="PANTHER" id="PTHR11963">
    <property type="entry name" value="LEUCINE AMINOPEPTIDASE-RELATED"/>
    <property type="match status" value="1"/>
</dbReference>
<dbReference type="PROSITE" id="PS00631">
    <property type="entry name" value="CYTOSOL_AP"/>
    <property type="match status" value="1"/>
</dbReference>
<comment type="cofactor">
    <cofactor evidence="9">
        <name>Mn(2+)</name>
        <dbReference type="ChEBI" id="CHEBI:29035"/>
    </cofactor>
    <text evidence="9">Binds 2 manganese ions per subunit.</text>
</comment>
<dbReference type="STRING" id="713585.THITH_03815"/>
<keyword evidence="4 9" id="KW-0031">Aminopeptidase</keyword>
<evidence type="ECO:0000313" key="11">
    <source>
        <dbReference type="EMBL" id="AHE97534.1"/>
    </source>
</evidence>
<reference evidence="11 12" key="1">
    <citation type="submission" date="2013-12" db="EMBL/GenBank/DDBJ databases">
        <authorList>
            <consortium name="DOE Joint Genome Institute"/>
            <person name="Muyzer G."/>
            <person name="Huntemann M."/>
            <person name="Han J."/>
            <person name="Chen A."/>
            <person name="Kyrpides N."/>
            <person name="Mavromatis K."/>
            <person name="Markowitz V."/>
            <person name="Palaniappan K."/>
            <person name="Ivanova N."/>
            <person name="Schaumberg A."/>
            <person name="Pati A."/>
            <person name="Liolios K."/>
            <person name="Nordberg H.P."/>
            <person name="Cantor M.N."/>
            <person name="Hua S.X."/>
            <person name="Woyke T."/>
        </authorList>
    </citation>
    <scope>NUCLEOTIDE SEQUENCE [LARGE SCALE GENOMIC DNA]</scope>
    <source>
        <strain evidence="11 12">ARh 1</strain>
    </source>
</reference>
<keyword evidence="5 9" id="KW-0645">Protease</keyword>
<dbReference type="Proteomes" id="UP000005289">
    <property type="component" value="Chromosome"/>
</dbReference>
<feature type="domain" description="Cytosol aminopeptidase" evidence="10">
    <location>
        <begin position="346"/>
        <end position="353"/>
    </location>
</feature>
<evidence type="ECO:0000256" key="7">
    <source>
        <dbReference type="ARBA" id="ARBA00022801"/>
    </source>
</evidence>
<comment type="similarity">
    <text evidence="3 9">Belongs to the peptidase M17 family.</text>
</comment>
<dbReference type="InterPro" id="IPR011356">
    <property type="entry name" value="Leucine_aapep/pepB"/>
</dbReference>
<dbReference type="NCBIfam" id="NF002073">
    <property type="entry name" value="PRK00913.1-2"/>
    <property type="match status" value="1"/>
</dbReference>
<dbReference type="InterPro" id="IPR043472">
    <property type="entry name" value="Macro_dom-like"/>
</dbReference>
<evidence type="ECO:0000256" key="1">
    <source>
        <dbReference type="ARBA" id="ARBA00000135"/>
    </source>
</evidence>
<evidence type="ECO:0000256" key="9">
    <source>
        <dbReference type="HAMAP-Rule" id="MF_00181"/>
    </source>
</evidence>
<dbReference type="SUPFAM" id="SSF53187">
    <property type="entry name" value="Zn-dependent exopeptidases"/>
    <property type="match status" value="1"/>
</dbReference>
<dbReference type="CDD" id="cd00433">
    <property type="entry name" value="Peptidase_M17"/>
    <property type="match status" value="1"/>
</dbReference>
<dbReference type="InterPro" id="IPR008283">
    <property type="entry name" value="Peptidase_M17_N"/>
</dbReference>
<feature type="binding site" evidence="9">
    <location>
        <position position="271"/>
    </location>
    <ligand>
        <name>Mn(2+)</name>
        <dbReference type="ChEBI" id="CHEBI:29035"/>
        <label>2</label>
    </ligand>
</feature>
<dbReference type="EMBL" id="CP007029">
    <property type="protein sequence ID" value="AHE97534.1"/>
    <property type="molecule type" value="Genomic_DNA"/>
</dbReference>
<dbReference type="OrthoDB" id="9809354at2"/>